<evidence type="ECO:0000313" key="1">
    <source>
        <dbReference type="EMBL" id="PNR42527.1"/>
    </source>
</evidence>
<evidence type="ECO:0000313" key="3">
    <source>
        <dbReference type="Proteomes" id="UP000006727"/>
    </source>
</evidence>
<accession>A0A2K1JLV5</accession>
<protein>
    <submittedName>
        <fullName evidence="1 2">Uncharacterized protein</fullName>
    </submittedName>
</protein>
<dbReference type="Proteomes" id="UP000006727">
    <property type="component" value="Chromosome 13"/>
</dbReference>
<organism evidence="1">
    <name type="scientific">Physcomitrium patens</name>
    <name type="common">Spreading-leaved earth moss</name>
    <name type="synonym">Physcomitrella patens</name>
    <dbReference type="NCBI Taxonomy" id="3218"/>
    <lineage>
        <taxon>Eukaryota</taxon>
        <taxon>Viridiplantae</taxon>
        <taxon>Streptophyta</taxon>
        <taxon>Embryophyta</taxon>
        <taxon>Bryophyta</taxon>
        <taxon>Bryophytina</taxon>
        <taxon>Bryopsida</taxon>
        <taxon>Funariidae</taxon>
        <taxon>Funariales</taxon>
        <taxon>Funariaceae</taxon>
        <taxon>Physcomitrium</taxon>
    </lineage>
</organism>
<name>A0A2K1JLV5_PHYPA</name>
<reference evidence="1 3" key="1">
    <citation type="journal article" date="2008" name="Science">
        <title>The Physcomitrella genome reveals evolutionary insights into the conquest of land by plants.</title>
        <authorList>
            <person name="Rensing S."/>
            <person name="Lang D."/>
            <person name="Zimmer A."/>
            <person name="Terry A."/>
            <person name="Salamov A."/>
            <person name="Shapiro H."/>
            <person name="Nishiyama T."/>
            <person name="Perroud P.-F."/>
            <person name="Lindquist E."/>
            <person name="Kamisugi Y."/>
            <person name="Tanahashi T."/>
            <person name="Sakakibara K."/>
            <person name="Fujita T."/>
            <person name="Oishi K."/>
            <person name="Shin-I T."/>
            <person name="Kuroki Y."/>
            <person name="Toyoda A."/>
            <person name="Suzuki Y."/>
            <person name="Hashimoto A."/>
            <person name="Yamaguchi K."/>
            <person name="Sugano A."/>
            <person name="Kohara Y."/>
            <person name="Fujiyama A."/>
            <person name="Anterola A."/>
            <person name="Aoki S."/>
            <person name="Ashton N."/>
            <person name="Barbazuk W.B."/>
            <person name="Barker E."/>
            <person name="Bennetzen J."/>
            <person name="Bezanilla M."/>
            <person name="Blankenship R."/>
            <person name="Cho S.H."/>
            <person name="Dutcher S."/>
            <person name="Estelle M."/>
            <person name="Fawcett J.A."/>
            <person name="Gundlach H."/>
            <person name="Hanada K."/>
            <person name="Heyl A."/>
            <person name="Hicks K.A."/>
            <person name="Hugh J."/>
            <person name="Lohr M."/>
            <person name="Mayer K."/>
            <person name="Melkozernov A."/>
            <person name="Murata T."/>
            <person name="Nelson D."/>
            <person name="Pils B."/>
            <person name="Prigge M."/>
            <person name="Reiss B."/>
            <person name="Renner T."/>
            <person name="Rombauts S."/>
            <person name="Rushton P."/>
            <person name="Sanderfoot A."/>
            <person name="Schween G."/>
            <person name="Shiu S.-H."/>
            <person name="Stueber K."/>
            <person name="Theodoulou F.L."/>
            <person name="Tu H."/>
            <person name="Van de Peer Y."/>
            <person name="Verrier P.J."/>
            <person name="Waters E."/>
            <person name="Wood A."/>
            <person name="Yang L."/>
            <person name="Cove D."/>
            <person name="Cuming A."/>
            <person name="Hasebe M."/>
            <person name="Lucas S."/>
            <person name="Mishler D.B."/>
            <person name="Reski R."/>
            <person name="Grigoriev I."/>
            <person name="Quatrano R.S."/>
            <person name="Boore J.L."/>
        </authorList>
    </citation>
    <scope>NUCLEOTIDE SEQUENCE [LARGE SCALE GENOMIC DNA]</scope>
    <source>
        <strain evidence="2 3">cv. Gransden 2004</strain>
    </source>
</reference>
<keyword evidence="3" id="KW-1185">Reference proteome</keyword>
<dbReference type="EnsemblPlants" id="Pp3c13_14390V3.1">
    <property type="protein sequence ID" value="Pp3c13_14390V3.1"/>
    <property type="gene ID" value="Pp3c13_14390"/>
</dbReference>
<dbReference type="InParanoid" id="A0A2K1JLV5"/>
<dbReference type="AlphaFoldDB" id="A0A2K1JLV5"/>
<dbReference type="Gramene" id="Pp3c13_14390V3.1">
    <property type="protein sequence ID" value="Pp3c13_14390V3.1"/>
    <property type="gene ID" value="Pp3c13_14390"/>
</dbReference>
<proteinExistence type="predicted"/>
<evidence type="ECO:0000313" key="2">
    <source>
        <dbReference type="EnsemblPlants" id="Pp3c13_14390V3.1"/>
    </source>
</evidence>
<reference evidence="2" key="3">
    <citation type="submission" date="2020-12" db="UniProtKB">
        <authorList>
            <consortium name="EnsemblPlants"/>
        </authorList>
    </citation>
    <scope>IDENTIFICATION</scope>
</reference>
<reference evidence="1 3" key="2">
    <citation type="journal article" date="2018" name="Plant J.">
        <title>The Physcomitrella patens chromosome-scale assembly reveals moss genome structure and evolution.</title>
        <authorList>
            <person name="Lang D."/>
            <person name="Ullrich K.K."/>
            <person name="Murat F."/>
            <person name="Fuchs J."/>
            <person name="Jenkins J."/>
            <person name="Haas F.B."/>
            <person name="Piednoel M."/>
            <person name="Gundlach H."/>
            <person name="Van Bel M."/>
            <person name="Meyberg R."/>
            <person name="Vives C."/>
            <person name="Morata J."/>
            <person name="Symeonidi A."/>
            <person name="Hiss M."/>
            <person name="Muchero W."/>
            <person name="Kamisugi Y."/>
            <person name="Saleh O."/>
            <person name="Blanc G."/>
            <person name="Decker E.L."/>
            <person name="van Gessel N."/>
            <person name="Grimwood J."/>
            <person name="Hayes R.D."/>
            <person name="Graham S.W."/>
            <person name="Gunter L.E."/>
            <person name="McDaniel S.F."/>
            <person name="Hoernstein S.N.W."/>
            <person name="Larsson A."/>
            <person name="Li F.W."/>
            <person name="Perroud P.F."/>
            <person name="Phillips J."/>
            <person name="Ranjan P."/>
            <person name="Rokshar D.S."/>
            <person name="Rothfels C.J."/>
            <person name="Schneider L."/>
            <person name="Shu S."/>
            <person name="Stevenson D.W."/>
            <person name="Thummler F."/>
            <person name="Tillich M."/>
            <person name="Villarreal Aguilar J.C."/>
            <person name="Widiez T."/>
            <person name="Wong G.K."/>
            <person name="Wymore A."/>
            <person name="Zhang Y."/>
            <person name="Zimmer A.D."/>
            <person name="Quatrano R.S."/>
            <person name="Mayer K.F.X."/>
            <person name="Goodstein D."/>
            <person name="Casacuberta J.M."/>
            <person name="Vandepoele K."/>
            <person name="Reski R."/>
            <person name="Cuming A.C."/>
            <person name="Tuskan G.A."/>
            <person name="Maumus F."/>
            <person name="Salse J."/>
            <person name="Schmutz J."/>
            <person name="Rensing S.A."/>
        </authorList>
    </citation>
    <scope>NUCLEOTIDE SEQUENCE [LARGE SCALE GENOMIC DNA]</scope>
    <source>
        <strain evidence="2 3">cv. Gransden 2004</strain>
    </source>
</reference>
<sequence>MISTLPKNAYKEKRWCKVCFGLPCRGQVQVVEEESGKSKPRLVCSFICAGSLPIEGGARRPSIKDCF</sequence>
<gene>
    <name evidence="1" type="ORF">PHYPA_017357</name>
</gene>
<dbReference type="EMBL" id="ABEU02000013">
    <property type="protein sequence ID" value="PNR42527.1"/>
    <property type="molecule type" value="Genomic_DNA"/>
</dbReference>